<dbReference type="OrthoDB" id="257964at2"/>
<dbReference type="Pfam" id="PF13643">
    <property type="entry name" value="DUF4145"/>
    <property type="match status" value="1"/>
</dbReference>
<feature type="domain" description="DUF4145" evidence="1">
    <location>
        <begin position="23"/>
        <end position="107"/>
    </location>
</feature>
<reference evidence="2 3" key="1">
    <citation type="submission" date="2017-10" db="EMBL/GenBank/DDBJ databases">
        <title>Effective Description of Clostridium neonatale sp. nov. linked to necrotizing enterocolitis in neonates and a clarification of species assignable to the genus Clostridium (Prazmowski 1880) emend. Lawson and Rainey 2016.</title>
        <authorList>
            <person name="Bernard K."/>
            <person name="Burdz T."/>
            <person name="Wiebe D."/>
            <person name="Balcewich B."/>
            <person name="Alfa M."/>
            <person name="Bernier A.-M."/>
        </authorList>
    </citation>
    <scope>NUCLEOTIDE SEQUENCE [LARGE SCALE GENOMIC DNA]</scope>
    <source>
        <strain evidence="2 3">LCDC99A005</strain>
    </source>
</reference>
<accession>A0A2A7MHX4</accession>
<dbReference type="InterPro" id="IPR025285">
    <property type="entry name" value="DUF4145"/>
</dbReference>
<dbReference type="InterPro" id="IPR017647">
    <property type="entry name" value="Dnd_assoc_3"/>
</dbReference>
<sequence length="799" mass="93452">MEKEVFSYLEKDYRYLNNYIRDINSALFTSPHEAIIKGRTFVENLTQEIARLEGYGLLNMMTQAERLRKLTNEGIFTEDIDKLFNSVRLMGNKAAHSNIEGELEVALNIHKNIYKITCWFVEVYVDPNFEALPYKSPMPTVDKAPALDKEVIADIMKKTMEQFMEKNQVNSTDNNESIEEVQDEIAAGNNAQDIDDAYIGLVAESIVADEPDKKCLVQELSRLKESSKEAVESIGEFTPFKKYMHIVRDAQKSLDELIHKAYESNKAQLILVCGSVGDGKSHIISYFNNKYKDIMKDFTLHNDATESLEPDKTSVDTLNDVLDEFSDEKIENSTQKFILAINLGTLNNFIDSKYGHRFTKLKEFVQEKKILDTSIEDSDFDENLSFQFVNFSDYHIFTLKDGKVHSDYVKSLIQKITKSYEDDDFMEKNIFYKSYIKNCSKCENNMCCPIKANYELLSKDNVQDSIVDLLVQCIIKNKIIISTRALLNFMYELIIPRSYIDVNSPTFKSKISKLNNQEYIKALLPNIVFDHKELSFIFEALNEIDPLNVRNEKVDDFIIEFNNATNIMDYFSKYIDYPKNYLEKISNIDFNETEDKKLKFELLRLFIRSYYICGKNELFSLRDKDYDDYINALFYWNKGDKVKLKNLYNNVKEGIMKWNGEADKSHINIFMGKNQIKYKASEKIELKADTSNLPKNDENDLKKFIGDLKLKYKGENTDKSYEIDVDYTLYKLLLQVTNGYRPNKKDKNHFIKFIEFINKLEEAGSQNEEIIFTEKNRENNKQFKLEFDEEFETYRFVEI</sequence>
<dbReference type="AlphaFoldDB" id="A0A2A7MHX4"/>
<dbReference type="EMBL" id="PDCJ01000001">
    <property type="protein sequence ID" value="PEG31276.1"/>
    <property type="molecule type" value="Genomic_DNA"/>
</dbReference>
<comment type="caution">
    <text evidence="2">The sequence shown here is derived from an EMBL/GenBank/DDBJ whole genome shotgun (WGS) entry which is preliminary data.</text>
</comment>
<dbReference type="RefSeq" id="WP_058295433.1">
    <property type="nucleotide sequence ID" value="NZ_JBNOOD010000050.1"/>
</dbReference>
<evidence type="ECO:0000259" key="1">
    <source>
        <dbReference type="Pfam" id="PF13643"/>
    </source>
</evidence>
<keyword evidence="3" id="KW-1185">Reference proteome</keyword>
<dbReference type="STRING" id="137838.GCA_001458595_02673"/>
<dbReference type="NCBIfam" id="TIGR03238">
    <property type="entry name" value="dnd_assoc_3"/>
    <property type="match status" value="1"/>
</dbReference>
<organism evidence="2 3">
    <name type="scientific">Clostridium neonatale</name>
    <dbReference type="NCBI Taxonomy" id="137838"/>
    <lineage>
        <taxon>Bacteria</taxon>
        <taxon>Bacillati</taxon>
        <taxon>Bacillota</taxon>
        <taxon>Clostridia</taxon>
        <taxon>Eubacteriales</taxon>
        <taxon>Clostridiaceae</taxon>
        <taxon>Clostridium</taxon>
    </lineage>
</organism>
<evidence type="ECO:0000313" key="2">
    <source>
        <dbReference type="EMBL" id="PEG31276.1"/>
    </source>
</evidence>
<name>A0A2A7MHX4_9CLOT</name>
<gene>
    <name evidence="2" type="primary">dptF</name>
    <name evidence="2" type="ORF">CQ394_06015</name>
</gene>
<proteinExistence type="predicted"/>
<evidence type="ECO:0000313" key="3">
    <source>
        <dbReference type="Proteomes" id="UP000220840"/>
    </source>
</evidence>
<dbReference type="Proteomes" id="UP000220840">
    <property type="component" value="Unassembled WGS sequence"/>
</dbReference>
<protein>
    <submittedName>
        <fullName evidence="2">DNA phosphorothioation-dependent restriction protein DptF</fullName>
    </submittedName>
</protein>